<gene>
    <name evidence="2" type="ORF">IAB26_00340</name>
</gene>
<accession>A0A9D0ZSI0</accession>
<sequence length="356" mass="37857">MTRKEKHFIKLFLMMLLAVLLCSLPVTASAKTVAKIGNKKYSSLEQAVKKVKKGQTIKLQSNVALSRFESINLNRNTTYTIDFNKKKVSGGLGITVSKGKVTFKNGNVTNVITVKKGSSLTIKSGTYQNLRNYGTTTITNGKLTNSKGIYGDVIENYNKLTIKKATIVCYSGFCLENSSKGTMIIRGGTYRNAKNKGSNIFQNLGKATVSGGTFTGSDKGIPLNNLGTITISGGKFINPVGAPNAYDPSQAYKHISNSGTMTIKGGTITAKKSSIAILSTGTLKISGGRIESYAAKPKPFRESSWNGAVAAYRGSLTITGGTIYSENGRGVEVSSGVTYSRTGGEIEAPYPGEEVA</sequence>
<feature type="chain" id="PRO_5039322964" description="Carbohydrate-binding domain-containing protein" evidence="1">
    <location>
        <begin position="29"/>
        <end position="356"/>
    </location>
</feature>
<protein>
    <recommendedName>
        <fullName evidence="4">Carbohydrate-binding domain-containing protein</fullName>
    </recommendedName>
</protein>
<dbReference type="SUPFAM" id="SSF51126">
    <property type="entry name" value="Pectin lyase-like"/>
    <property type="match status" value="1"/>
</dbReference>
<dbReference type="InterPro" id="IPR011050">
    <property type="entry name" value="Pectin_lyase_fold/virulence"/>
</dbReference>
<organism evidence="2 3">
    <name type="scientific">Candidatus Limivivens merdigallinarum</name>
    <dbReference type="NCBI Taxonomy" id="2840859"/>
    <lineage>
        <taxon>Bacteria</taxon>
        <taxon>Bacillati</taxon>
        <taxon>Bacillota</taxon>
        <taxon>Clostridia</taxon>
        <taxon>Lachnospirales</taxon>
        <taxon>Lachnospiraceae</taxon>
        <taxon>Lachnospiraceae incertae sedis</taxon>
        <taxon>Candidatus Limivivens</taxon>
    </lineage>
</organism>
<dbReference type="EMBL" id="DVFT01000003">
    <property type="protein sequence ID" value="HIQ94994.1"/>
    <property type="molecule type" value="Genomic_DNA"/>
</dbReference>
<evidence type="ECO:0000313" key="3">
    <source>
        <dbReference type="Proteomes" id="UP000886886"/>
    </source>
</evidence>
<dbReference type="Proteomes" id="UP000886886">
    <property type="component" value="Unassembled WGS sequence"/>
</dbReference>
<evidence type="ECO:0008006" key="4">
    <source>
        <dbReference type="Google" id="ProtNLM"/>
    </source>
</evidence>
<keyword evidence="1" id="KW-0732">Signal</keyword>
<proteinExistence type="predicted"/>
<evidence type="ECO:0000313" key="2">
    <source>
        <dbReference type="EMBL" id="HIQ94994.1"/>
    </source>
</evidence>
<evidence type="ECO:0000256" key="1">
    <source>
        <dbReference type="SAM" id="SignalP"/>
    </source>
</evidence>
<reference evidence="2" key="1">
    <citation type="submission" date="2020-10" db="EMBL/GenBank/DDBJ databases">
        <authorList>
            <person name="Gilroy R."/>
        </authorList>
    </citation>
    <scope>NUCLEOTIDE SEQUENCE</scope>
    <source>
        <strain evidence="2">ChiSjej3B21-11622</strain>
    </source>
</reference>
<dbReference type="Gene3D" id="2.160.20.20">
    <property type="match status" value="1"/>
</dbReference>
<dbReference type="InterPro" id="IPR012332">
    <property type="entry name" value="Autotransporter_pectin_lyase_C"/>
</dbReference>
<reference evidence="2" key="2">
    <citation type="journal article" date="2021" name="PeerJ">
        <title>Extensive microbial diversity within the chicken gut microbiome revealed by metagenomics and culture.</title>
        <authorList>
            <person name="Gilroy R."/>
            <person name="Ravi A."/>
            <person name="Getino M."/>
            <person name="Pursley I."/>
            <person name="Horton D.L."/>
            <person name="Alikhan N.F."/>
            <person name="Baker D."/>
            <person name="Gharbi K."/>
            <person name="Hall N."/>
            <person name="Watson M."/>
            <person name="Adriaenssens E.M."/>
            <person name="Foster-Nyarko E."/>
            <person name="Jarju S."/>
            <person name="Secka A."/>
            <person name="Antonio M."/>
            <person name="Oren A."/>
            <person name="Chaudhuri R.R."/>
            <person name="La Ragione R."/>
            <person name="Hildebrand F."/>
            <person name="Pallen M.J."/>
        </authorList>
    </citation>
    <scope>NUCLEOTIDE SEQUENCE</scope>
    <source>
        <strain evidence="2">ChiSjej3B21-11622</strain>
    </source>
</reference>
<comment type="caution">
    <text evidence="2">The sequence shown here is derived from an EMBL/GenBank/DDBJ whole genome shotgun (WGS) entry which is preliminary data.</text>
</comment>
<dbReference type="AlphaFoldDB" id="A0A9D0ZSI0"/>
<name>A0A9D0ZSI0_9FIRM</name>
<feature type="signal peptide" evidence="1">
    <location>
        <begin position="1"/>
        <end position="28"/>
    </location>
</feature>